<name>A0A5D3AWY5_9TREE</name>
<evidence type="ECO:0000313" key="4">
    <source>
        <dbReference type="EMBL" id="TYJ55905.1"/>
    </source>
</evidence>
<dbReference type="PRINTS" id="PR00081">
    <property type="entry name" value="GDHRDH"/>
</dbReference>
<dbReference type="Proteomes" id="UP000322245">
    <property type="component" value="Unassembled WGS sequence"/>
</dbReference>
<dbReference type="PANTHER" id="PTHR43544:SF7">
    <property type="entry name" value="NADB-LER2"/>
    <property type="match status" value="1"/>
</dbReference>
<comment type="similarity">
    <text evidence="1">Belongs to the short-chain dehydrogenases/reductases (SDR) family.</text>
</comment>
<dbReference type="InterPro" id="IPR020904">
    <property type="entry name" value="Sc_DH/Rdtase_CS"/>
</dbReference>
<dbReference type="InterPro" id="IPR036291">
    <property type="entry name" value="NAD(P)-bd_dom_sf"/>
</dbReference>
<dbReference type="GO" id="GO:0016491">
    <property type="term" value="F:oxidoreductase activity"/>
    <property type="evidence" value="ECO:0007669"/>
    <property type="project" value="UniProtKB-KW"/>
</dbReference>
<evidence type="ECO:0000256" key="1">
    <source>
        <dbReference type="ARBA" id="ARBA00006484"/>
    </source>
</evidence>
<keyword evidence="5" id="KW-1185">Reference proteome</keyword>
<dbReference type="InterPro" id="IPR051468">
    <property type="entry name" value="Fungal_SecMetab_SDRs"/>
</dbReference>
<evidence type="ECO:0000313" key="5">
    <source>
        <dbReference type="Proteomes" id="UP000322245"/>
    </source>
</evidence>
<dbReference type="PROSITE" id="PS00061">
    <property type="entry name" value="ADH_SHORT"/>
    <property type="match status" value="1"/>
</dbReference>
<comment type="caution">
    <text evidence="4">The sequence shown here is derived from an EMBL/GenBank/DDBJ whole genome shotgun (WGS) entry which is preliminary data.</text>
</comment>
<dbReference type="SUPFAM" id="SSF51735">
    <property type="entry name" value="NAD(P)-binding Rossmann-fold domains"/>
    <property type="match status" value="1"/>
</dbReference>
<dbReference type="AlphaFoldDB" id="A0A5D3AWY5"/>
<evidence type="ECO:0000256" key="3">
    <source>
        <dbReference type="ARBA" id="ARBA00023002"/>
    </source>
</evidence>
<reference evidence="4 5" key="1">
    <citation type="submission" date="2017-05" db="EMBL/GenBank/DDBJ databases">
        <title>The Genome Sequence of Tsuchiyaea wingfieldii DSM 27421.</title>
        <authorList>
            <person name="Cuomo C."/>
            <person name="Passer A."/>
            <person name="Billmyre B."/>
            <person name="Heitman J."/>
        </authorList>
    </citation>
    <scope>NUCLEOTIDE SEQUENCE [LARGE SCALE GENOMIC DNA]</scope>
    <source>
        <strain evidence="4 5">DSM 27421</strain>
    </source>
</reference>
<dbReference type="Pfam" id="PF00106">
    <property type="entry name" value="adh_short"/>
    <property type="match status" value="1"/>
</dbReference>
<keyword evidence="2" id="KW-0521">NADP</keyword>
<evidence type="ECO:0008006" key="6">
    <source>
        <dbReference type="Google" id="ProtNLM"/>
    </source>
</evidence>
<protein>
    <recommendedName>
        <fullName evidence="6">NAD(P)-binding protein</fullName>
    </recommendedName>
</protein>
<dbReference type="GO" id="GO:0005737">
    <property type="term" value="C:cytoplasm"/>
    <property type="evidence" value="ECO:0007669"/>
    <property type="project" value="TreeGrafter"/>
</dbReference>
<dbReference type="EMBL" id="NIDF01000032">
    <property type="protein sequence ID" value="TYJ55905.1"/>
    <property type="molecule type" value="Genomic_DNA"/>
</dbReference>
<dbReference type="PANTHER" id="PTHR43544">
    <property type="entry name" value="SHORT-CHAIN DEHYDROGENASE/REDUCTASE"/>
    <property type="match status" value="1"/>
</dbReference>
<gene>
    <name evidence="4" type="ORF">B9479_003428</name>
</gene>
<keyword evidence="3" id="KW-0560">Oxidoreductase</keyword>
<accession>A0A5D3AWY5</accession>
<proteinExistence type="inferred from homology"/>
<organism evidence="4 5">
    <name type="scientific">Cryptococcus floricola</name>
    <dbReference type="NCBI Taxonomy" id="2591691"/>
    <lineage>
        <taxon>Eukaryota</taxon>
        <taxon>Fungi</taxon>
        <taxon>Dikarya</taxon>
        <taxon>Basidiomycota</taxon>
        <taxon>Agaricomycotina</taxon>
        <taxon>Tremellomycetes</taxon>
        <taxon>Tremellales</taxon>
        <taxon>Cryptococcaceae</taxon>
        <taxon>Cryptococcus</taxon>
    </lineage>
</organism>
<dbReference type="InterPro" id="IPR002347">
    <property type="entry name" value="SDR_fam"/>
</dbReference>
<dbReference type="Gene3D" id="3.40.50.720">
    <property type="entry name" value="NAD(P)-binding Rossmann-like Domain"/>
    <property type="match status" value="1"/>
</dbReference>
<sequence length="241" mass="26164">MTSSSENNKIILITGTSQGVGLGLAKSYLERGWTVITAVRSPEKAPKLGGKSILVKIDTSSLTDFKDAVEELKTKHNITHLDTVISNAGANDSGSLLLEADAEEFDWDYKVNTRGPLLLYQATRPLLKDDGTFAVLSSLAGSITRDFLWEKFGLYGASKAAVNYLVRTIHHEEPTLKAFTIHPGIVDTKMGREAGSNRGWDAAPPETIEGVVPGITKIIDDATKEETSGWMWMNDGTKALL</sequence>
<evidence type="ECO:0000256" key="2">
    <source>
        <dbReference type="ARBA" id="ARBA00022857"/>
    </source>
</evidence>